<dbReference type="Pfam" id="PF00697">
    <property type="entry name" value="PRAI"/>
    <property type="match status" value="1"/>
</dbReference>
<dbReference type="AlphaFoldDB" id="T0Z0P5"/>
<dbReference type="InterPro" id="IPR001240">
    <property type="entry name" value="PRAI_dom"/>
</dbReference>
<dbReference type="SUPFAM" id="SSF51366">
    <property type="entry name" value="Ribulose-phoshate binding barrel"/>
    <property type="match status" value="1"/>
</dbReference>
<comment type="pathway">
    <text evidence="1">Amino-acid biosynthesis; L-tryptophan biosynthesis; L-tryptophan from chorismate: step 3/5.</text>
</comment>
<evidence type="ECO:0000256" key="5">
    <source>
        <dbReference type="ARBA" id="ARBA00023141"/>
    </source>
</evidence>
<evidence type="ECO:0000313" key="8">
    <source>
        <dbReference type="EMBL" id="EQD38873.1"/>
    </source>
</evidence>
<protein>
    <recommendedName>
        <fullName evidence="2">phosphoribosylanthranilate isomerase</fullName>
        <ecNumber evidence="2">5.3.1.24</ecNumber>
    </recommendedName>
</protein>
<evidence type="ECO:0000256" key="1">
    <source>
        <dbReference type="ARBA" id="ARBA00004664"/>
    </source>
</evidence>
<evidence type="ECO:0000256" key="2">
    <source>
        <dbReference type="ARBA" id="ARBA00012572"/>
    </source>
</evidence>
<organism evidence="8">
    <name type="scientific">mine drainage metagenome</name>
    <dbReference type="NCBI Taxonomy" id="410659"/>
    <lineage>
        <taxon>unclassified sequences</taxon>
        <taxon>metagenomes</taxon>
        <taxon>ecological metagenomes</taxon>
    </lineage>
</organism>
<dbReference type="Gene3D" id="3.20.20.70">
    <property type="entry name" value="Aldolase class I"/>
    <property type="match status" value="1"/>
</dbReference>
<evidence type="ECO:0000259" key="7">
    <source>
        <dbReference type="Pfam" id="PF00697"/>
    </source>
</evidence>
<reference evidence="8" key="1">
    <citation type="submission" date="2013-08" db="EMBL/GenBank/DDBJ databases">
        <authorList>
            <person name="Mendez C."/>
            <person name="Richter M."/>
            <person name="Ferrer M."/>
            <person name="Sanchez J."/>
        </authorList>
    </citation>
    <scope>NUCLEOTIDE SEQUENCE</scope>
</reference>
<keyword evidence="4" id="KW-0822">Tryptophan biosynthesis</keyword>
<dbReference type="InterPro" id="IPR044643">
    <property type="entry name" value="TrpF_fam"/>
</dbReference>
<keyword evidence="3" id="KW-0028">Amino-acid biosynthesis</keyword>
<gene>
    <name evidence="8" type="ORF">B1B_15625</name>
</gene>
<sequence length="211" mass="22550">MRPRVKICGITRAEDARLAAALGADAIGLIFTPRSPRCLTLAQALAIRAALPPLVAIVALFMDTPAAEVMEVSAALRPDLLQFHGAEDDTCCTGFGRPWFKALAMREAGDVPARMAQYPHAAGFVLDGHAIGEPGGRGQGFDWAQLPPLTTPWLLAGGLTADNVAQAVRFARPWGVDVSSGVESTVGIKDAHKLQQFFREIHRETAAQDRS</sequence>
<dbReference type="PANTHER" id="PTHR42894">
    <property type="entry name" value="N-(5'-PHOSPHORIBOSYL)ANTHRANILATE ISOMERASE"/>
    <property type="match status" value="1"/>
</dbReference>
<keyword evidence="5" id="KW-0057">Aromatic amino acid biosynthesis</keyword>
<dbReference type="InterPro" id="IPR013785">
    <property type="entry name" value="Aldolase_TIM"/>
</dbReference>
<dbReference type="PANTHER" id="PTHR42894:SF1">
    <property type="entry name" value="N-(5'-PHOSPHORIBOSYL)ANTHRANILATE ISOMERASE"/>
    <property type="match status" value="1"/>
</dbReference>
<evidence type="ECO:0000256" key="3">
    <source>
        <dbReference type="ARBA" id="ARBA00022605"/>
    </source>
</evidence>
<keyword evidence="6 8" id="KW-0413">Isomerase</keyword>
<name>T0Z0P5_9ZZZZ</name>
<dbReference type="GO" id="GO:0004640">
    <property type="term" value="F:phosphoribosylanthranilate isomerase activity"/>
    <property type="evidence" value="ECO:0007669"/>
    <property type="project" value="UniProtKB-EC"/>
</dbReference>
<reference evidence="8" key="2">
    <citation type="journal article" date="2014" name="ISME J.">
        <title>Microbial stratification in low pH oxic and suboxic macroscopic growths along an acid mine drainage.</title>
        <authorList>
            <person name="Mendez-Garcia C."/>
            <person name="Mesa V."/>
            <person name="Sprenger R.R."/>
            <person name="Richter M."/>
            <person name="Diez M.S."/>
            <person name="Solano J."/>
            <person name="Bargiela R."/>
            <person name="Golyshina O.V."/>
            <person name="Manteca A."/>
            <person name="Ramos J.L."/>
            <person name="Gallego J.R."/>
            <person name="Llorente I."/>
            <person name="Martins Dos Santos V.A."/>
            <person name="Jensen O.N."/>
            <person name="Pelaez A.I."/>
            <person name="Sanchez J."/>
            <person name="Ferrer M."/>
        </authorList>
    </citation>
    <scope>NUCLEOTIDE SEQUENCE</scope>
</reference>
<dbReference type="UniPathway" id="UPA00035">
    <property type="reaction ID" value="UER00042"/>
</dbReference>
<dbReference type="CDD" id="cd00405">
    <property type="entry name" value="PRAI"/>
    <property type="match status" value="1"/>
</dbReference>
<dbReference type="NCBIfam" id="NF002298">
    <property type="entry name" value="PRK01222.1-4"/>
    <property type="match status" value="1"/>
</dbReference>
<evidence type="ECO:0000256" key="6">
    <source>
        <dbReference type="ARBA" id="ARBA00023235"/>
    </source>
</evidence>
<feature type="domain" description="N-(5'phosphoribosyl) anthranilate isomerase (PRAI)" evidence="7">
    <location>
        <begin position="5"/>
        <end position="199"/>
    </location>
</feature>
<evidence type="ECO:0000256" key="4">
    <source>
        <dbReference type="ARBA" id="ARBA00022822"/>
    </source>
</evidence>
<comment type="caution">
    <text evidence="8">The sequence shown here is derived from an EMBL/GenBank/DDBJ whole genome shotgun (WGS) entry which is preliminary data.</text>
</comment>
<proteinExistence type="inferred from homology"/>
<dbReference type="HAMAP" id="MF_00135">
    <property type="entry name" value="PRAI"/>
    <property type="match status" value="1"/>
</dbReference>
<dbReference type="InterPro" id="IPR011060">
    <property type="entry name" value="RibuloseP-bd_barrel"/>
</dbReference>
<accession>T0Z0P5</accession>
<dbReference type="GO" id="GO:0000162">
    <property type="term" value="P:L-tryptophan biosynthetic process"/>
    <property type="evidence" value="ECO:0007669"/>
    <property type="project" value="UniProtKB-UniPathway"/>
</dbReference>
<dbReference type="EMBL" id="AUZY01010394">
    <property type="protein sequence ID" value="EQD38873.1"/>
    <property type="molecule type" value="Genomic_DNA"/>
</dbReference>
<dbReference type="EC" id="5.3.1.24" evidence="2"/>